<evidence type="ECO:0000313" key="2">
    <source>
        <dbReference type="EMBL" id="MBB5728815.1"/>
    </source>
</evidence>
<evidence type="ECO:0000313" key="3">
    <source>
        <dbReference type="Proteomes" id="UP000546701"/>
    </source>
</evidence>
<proteinExistence type="predicted"/>
<dbReference type="AlphaFoldDB" id="A0A7W9BRR6"/>
<protein>
    <submittedName>
        <fullName evidence="2">Fe-S cluster assembly protein SufD</fullName>
    </submittedName>
</protein>
<dbReference type="InterPro" id="IPR055346">
    <property type="entry name" value="Fe-S_cluster_assembly_SufBD"/>
</dbReference>
<accession>A0A7W9BRR6</accession>
<keyword evidence="3" id="KW-1185">Reference proteome</keyword>
<sequence length="361" mass="38002">MTLALPTTREEAWRWSDLTALPALATQTPTGTPAAIDPLWIAAEGPRLLFIDGRYAAEHSTPGPVTLGPVAPAGTHPLGTLTAGHDGWTLTVPAGEAIERTIQIVHIATGGANHVPARISLADGASASIVETHAGDGWSNRQTDITLGANAHLTRNVRLMQASGFTSTRETITLAANAHLAATVLAIGDAGTRIDAGITLHGDAARAEYGGALLSRDRQRHDAAIAVRHEALDGVSRQLWRAVADDRATASLAARVEVARGAQKTDGEQSLRGLLLRRTATINLKPELEIFADDVKCAHGATVGELDAEALWYLASRGVPPQAARALLTRAFVGDAFDRIEEEPIRDAFRAAADAWLGAEA</sequence>
<dbReference type="OrthoDB" id="9768262at2"/>
<dbReference type="PANTHER" id="PTHR43575:SF1">
    <property type="entry name" value="PROTEIN ABCI7, CHLOROPLASTIC"/>
    <property type="match status" value="1"/>
</dbReference>
<organism evidence="2 3">
    <name type="scientific">Sphingomonas prati</name>
    <dbReference type="NCBI Taxonomy" id="1843237"/>
    <lineage>
        <taxon>Bacteria</taxon>
        <taxon>Pseudomonadati</taxon>
        <taxon>Pseudomonadota</taxon>
        <taxon>Alphaproteobacteria</taxon>
        <taxon>Sphingomonadales</taxon>
        <taxon>Sphingomonadaceae</taxon>
        <taxon>Sphingomonas</taxon>
    </lineage>
</organism>
<dbReference type="PANTHER" id="PTHR43575">
    <property type="entry name" value="PROTEIN ABCI7, CHLOROPLASTIC"/>
    <property type="match status" value="1"/>
</dbReference>
<dbReference type="GO" id="GO:0016226">
    <property type="term" value="P:iron-sulfur cluster assembly"/>
    <property type="evidence" value="ECO:0007669"/>
    <property type="project" value="InterPro"/>
</dbReference>
<dbReference type="SUPFAM" id="SSF101960">
    <property type="entry name" value="Stabilizer of iron transporter SufD"/>
    <property type="match status" value="1"/>
</dbReference>
<evidence type="ECO:0000259" key="1">
    <source>
        <dbReference type="Pfam" id="PF01458"/>
    </source>
</evidence>
<comment type="caution">
    <text evidence="2">The sequence shown here is derived from an EMBL/GenBank/DDBJ whole genome shotgun (WGS) entry which is preliminary data.</text>
</comment>
<dbReference type="EMBL" id="JACIJR010000003">
    <property type="protein sequence ID" value="MBB5728815.1"/>
    <property type="molecule type" value="Genomic_DNA"/>
</dbReference>
<dbReference type="Pfam" id="PF01458">
    <property type="entry name" value="SUFBD_core"/>
    <property type="match status" value="1"/>
</dbReference>
<dbReference type="InterPro" id="IPR000825">
    <property type="entry name" value="SUF_FeS_clus_asmbl_SufBD_core"/>
</dbReference>
<dbReference type="RefSeq" id="WP_157176606.1">
    <property type="nucleotide sequence ID" value="NZ_BMJP01000002.1"/>
</dbReference>
<dbReference type="Proteomes" id="UP000546701">
    <property type="component" value="Unassembled WGS sequence"/>
</dbReference>
<gene>
    <name evidence="2" type="ORF">FHS99_001293</name>
</gene>
<reference evidence="2 3" key="1">
    <citation type="submission" date="2020-08" db="EMBL/GenBank/DDBJ databases">
        <title>Genomic Encyclopedia of Type Strains, Phase IV (KMG-IV): sequencing the most valuable type-strain genomes for metagenomic binning, comparative biology and taxonomic classification.</title>
        <authorList>
            <person name="Goeker M."/>
        </authorList>
    </citation>
    <scope>NUCLEOTIDE SEQUENCE [LARGE SCALE GENOMIC DNA]</scope>
    <source>
        <strain evidence="2 3">DSM 103336</strain>
    </source>
</reference>
<dbReference type="InterPro" id="IPR037284">
    <property type="entry name" value="SUF_FeS_clus_asmbl_SufBD_sf"/>
</dbReference>
<feature type="domain" description="SUF system FeS cluster assembly SufBD core" evidence="1">
    <location>
        <begin position="118"/>
        <end position="332"/>
    </location>
</feature>
<name>A0A7W9BRR6_9SPHN</name>